<dbReference type="AlphaFoldDB" id="A0A0A9H8T8"/>
<evidence type="ECO:0000313" key="2">
    <source>
        <dbReference type="EMBL" id="JAE31271.1"/>
    </source>
</evidence>
<evidence type="ECO:0000256" key="1">
    <source>
        <dbReference type="SAM" id="SignalP"/>
    </source>
</evidence>
<reference evidence="2" key="1">
    <citation type="submission" date="2014-09" db="EMBL/GenBank/DDBJ databases">
        <authorList>
            <person name="Magalhaes I.L.F."/>
            <person name="Oliveira U."/>
            <person name="Santos F.R."/>
            <person name="Vidigal T.H.D.A."/>
            <person name="Brescovit A.D."/>
            <person name="Santos A.J."/>
        </authorList>
    </citation>
    <scope>NUCLEOTIDE SEQUENCE</scope>
    <source>
        <tissue evidence="2">Shoot tissue taken approximately 20 cm above the soil surface</tissue>
    </source>
</reference>
<sequence length="102" mass="10937">MATAPATSNAANPPTVPAITAVFLFFALHPSLSTRPSAQRQPRNSPARLYPHLPSDCSHWLHRPELRSQPTWNPARRALPYPSLLHAGSCASAGTESLSTGT</sequence>
<organism evidence="2">
    <name type="scientific">Arundo donax</name>
    <name type="common">Giant reed</name>
    <name type="synonym">Donax arundinaceus</name>
    <dbReference type="NCBI Taxonomy" id="35708"/>
    <lineage>
        <taxon>Eukaryota</taxon>
        <taxon>Viridiplantae</taxon>
        <taxon>Streptophyta</taxon>
        <taxon>Embryophyta</taxon>
        <taxon>Tracheophyta</taxon>
        <taxon>Spermatophyta</taxon>
        <taxon>Magnoliopsida</taxon>
        <taxon>Liliopsida</taxon>
        <taxon>Poales</taxon>
        <taxon>Poaceae</taxon>
        <taxon>PACMAD clade</taxon>
        <taxon>Arundinoideae</taxon>
        <taxon>Arundineae</taxon>
        <taxon>Arundo</taxon>
    </lineage>
</organism>
<name>A0A0A9H8T8_ARUDO</name>
<reference evidence="2" key="2">
    <citation type="journal article" date="2015" name="Data Brief">
        <title>Shoot transcriptome of the giant reed, Arundo donax.</title>
        <authorList>
            <person name="Barrero R.A."/>
            <person name="Guerrero F.D."/>
            <person name="Moolhuijzen P."/>
            <person name="Goolsby J.A."/>
            <person name="Tidwell J."/>
            <person name="Bellgard S.E."/>
            <person name="Bellgard M.I."/>
        </authorList>
    </citation>
    <scope>NUCLEOTIDE SEQUENCE</scope>
    <source>
        <tissue evidence="2">Shoot tissue taken approximately 20 cm above the soil surface</tissue>
    </source>
</reference>
<protein>
    <recommendedName>
        <fullName evidence="3">Secreted protein</fullName>
    </recommendedName>
</protein>
<evidence type="ECO:0008006" key="3">
    <source>
        <dbReference type="Google" id="ProtNLM"/>
    </source>
</evidence>
<proteinExistence type="predicted"/>
<keyword evidence="1" id="KW-0732">Signal</keyword>
<accession>A0A0A9H8T8</accession>
<feature type="chain" id="PRO_5002046532" description="Secreted protein" evidence="1">
    <location>
        <begin position="34"/>
        <end position="102"/>
    </location>
</feature>
<dbReference type="EMBL" id="GBRH01166625">
    <property type="protein sequence ID" value="JAE31271.1"/>
    <property type="molecule type" value="Transcribed_RNA"/>
</dbReference>
<feature type="signal peptide" evidence="1">
    <location>
        <begin position="1"/>
        <end position="33"/>
    </location>
</feature>